<accession>A0A7L7LC66</accession>
<dbReference type="RefSeq" id="WP_182412428.1">
    <property type="nucleotide sequence ID" value="NZ_CP055153.1"/>
</dbReference>
<evidence type="ECO:0000313" key="2">
    <source>
        <dbReference type="EMBL" id="QMU29969.1"/>
    </source>
</evidence>
<dbReference type="Pfam" id="PF00248">
    <property type="entry name" value="Aldo_ket_red"/>
    <property type="match status" value="1"/>
</dbReference>
<dbReference type="GO" id="GO:0016491">
    <property type="term" value="F:oxidoreductase activity"/>
    <property type="evidence" value="ECO:0007669"/>
    <property type="project" value="InterPro"/>
</dbReference>
<dbReference type="InterPro" id="IPR020471">
    <property type="entry name" value="AKR"/>
</dbReference>
<dbReference type="PRINTS" id="PR00069">
    <property type="entry name" value="ALDKETRDTASE"/>
</dbReference>
<dbReference type="PANTHER" id="PTHR43312:SF1">
    <property type="entry name" value="NADP-DEPENDENT OXIDOREDUCTASE DOMAIN-CONTAINING PROTEIN"/>
    <property type="match status" value="1"/>
</dbReference>
<evidence type="ECO:0000313" key="3">
    <source>
        <dbReference type="Proteomes" id="UP000514509"/>
    </source>
</evidence>
<evidence type="ECO:0000259" key="1">
    <source>
        <dbReference type="Pfam" id="PF00248"/>
    </source>
</evidence>
<gene>
    <name evidence="2" type="ORF">HUW48_18910</name>
</gene>
<dbReference type="InterPro" id="IPR053135">
    <property type="entry name" value="AKR2_Oxidoreductase"/>
</dbReference>
<dbReference type="KEGG" id="add:HUW48_18910"/>
<organism evidence="2 3">
    <name type="scientific">Adhaeribacter radiodurans</name>
    <dbReference type="NCBI Taxonomy" id="2745197"/>
    <lineage>
        <taxon>Bacteria</taxon>
        <taxon>Pseudomonadati</taxon>
        <taxon>Bacteroidota</taxon>
        <taxon>Cytophagia</taxon>
        <taxon>Cytophagales</taxon>
        <taxon>Hymenobacteraceae</taxon>
        <taxon>Adhaeribacter</taxon>
    </lineage>
</organism>
<sequence length="328" mass="36930">MKYRKLGKTGIEVSEISLGTWQVGGKWGEPFSHENADQILNAALDAGVNFIDTADVYGDGESEKAVGRVVKSRSEWVHVATKCGRRLNPHVNEAYTPDALRKFVEDSLRNTGLETLDLIQLHCPPTEVYYRPEIFELFDRLKEEGKIQNMGVSVEKVEEALKAIEFPNVTTVQIIFNMFRQRPAELFFREAQRRDIGVIVRVPLASGLLTGKFRPETNFAPDDHRNFNRNGEAFDKGETFSGLDYNIGLEAVAKLKKLFPNQENLAPVALRWILQFEAVSCIIPGASKPSQLTSNLQALEVPDLTPEQLEGVKAIYEAKIKPLVHYSW</sequence>
<dbReference type="InterPro" id="IPR023210">
    <property type="entry name" value="NADP_OxRdtase_dom"/>
</dbReference>
<name>A0A7L7LC66_9BACT</name>
<reference evidence="2 3" key="2">
    <citation type="submission" date="2020-08" db="EMBL/GenBank/DDBJ databases">
        <title>Adhaeribacter dokdonensis sp. nov., isolated from the rhizosphere of Elymus tsukushiensis, a plant native to the Dokdo Islands, Republic of Korea.</title>
        <authorList>
            <person name="Ghim S.Y."/>
        </authorList>
    </citation>
    <scope>NUCLEOTIDE SEQUENCE [LARGE SCALE GENOMIC DNA]</scope>
    <source>
        <strain evidence="2 3">KUDC8001</strain>
    </source>
</reference>
<dbReference type="PANTHER" id="PTHR43312">
    <property type="entry name" value="D-THREO-ALDOSE 1-DEHYDROGENASE"/>
    <property type="match status" value="1"/>
</dbReference>
<dbReference type="AlphaFoldDB" id="A0A7L7LC66"/>
<dbReference type="Proteomes" id="UP000514509">
    <property type="component" value="Chromosome"/>
</dbReference>
<reference evidence="2 3" key="1">
    <citation type="submission" date="2020-06" db="EMBL/GenBank/DDBJ databases">
        <authorList>
            <person name="Hwang Y.J."/>
        </authorList>
    </citation>
    <scope>NUCLEOTIDE SEQUENCE [LARGE SCALE GENOMIC DNA]</scope>
    <source>
        <strain evidence="2 3">KUDC8001</strain>
    </source>
</reference>
<dbReference type="CDD" id="cd19086">
    <property type="entry name" value="AKR_AKR11C1"/>
    <property type="match status" value="1"/>
</dbReference>
<dbReference type="Gene3D" id="3.20.20.100">
    <property type="entry name" value="NADP-dependent oxidoreductase domain"/>
    <property type="match status" value="1"/>
</dbReference>
<feature type="domain" description="NADP-dependent oxidoreductase" evidence="1">
    <location>
        <begin position="15"/>
        <end position="316"/>
    </location>
</feature>
<dbReference type="SUPFAM" id="SSF51430">
    <property type="entry name" value="NAD(P)-linked oxidoreductase"/>
    <property type="match status" value="1"/>
</dbReference>
<protein>
    <submittedName>
        <fullName evidence="2">Aldo/keto reductase</fullName>
    </submittedName>
</protein>
<keyword evidence="3" id="KW-1185">Reference proteome</keyword>
<dbReference type="EMBL" id="CP055153">
    <property type="protein sequence ID" value="QMU29969.1"/>
    <property type="molecule type" value="Genomic_DNA"/>
</dbReference>
<dbReference type="InterPro" id="IPR036812">
    <property type="entry name" value="NAD(P)_OxRdtase_dom_sf"/>
</dbReference>
<proteinExistence type="predicted"/>